<keyword evidence="3" id="KW-1185">Reference proteome</keyword>
<reference evidence="2" key="1">
    <citation type="submission" date="2022-06" db="EMBL/GenBank/DDBJ databases">
        <title>Sphingomonas sp. nov. isolated from rhizosphere soil of tomato.</title>
        <authorList>
            <person name="Dong H."/>
            <person name="Gao R."/>
        </authorList>
    </citation>
    <scope>NUCLEOTIDE SEQUENCE</scope>
    <source>
        <strain evidence="2">MMSM24</strain>
    </source>
</reference>
<proteinExistence type="predicted"/>
<dbReference type="Proteomes" id="UP001165565">
    <property type="component" value="Unassembled WGS sequence"/>
</dbReference>
<evidence type="ECO:0000313" key="2">
    <source>
        <dbReference type="EMBL" id="MCW6535343.1"/>
    </source>
</evidence>
<sequence length="340" mass="37654">MAKIVLGIGCAHTPQLHTMAEDWDLRGDRDRKDGVPLWFHGRKLPYAELAAQRAGENIGDRLALETRRAALEASFAAMDRLHDMFRAVDPDVVVMIGNDQHEFFSEIVPSFAVIATDELPNLPRTAEQNARLPIGIELSDHGHLPDERVAFPGDRAFGQHIARHLVRESGFDVTLCHEKPTVVNEKSLMYGLPHAYGFLYKNVLRDLVKPNVPVDVNCWYYDNSPSAARCYAFGGAVARAIEAWDSDARVAVLTTGGLTHFVVDPEWDRKFLNALASDDEATLSAIPQNELMAGTSECKSWIATSAAMRHAGLKMTEIDYQTLYRTEGGTGSSCAFVAWQ</sequence>
<dbReference type="AlphaFoldDB" id="A0AA41Z9D5"/>
<dbReference type="SUPFAM" id="SSF53213">
    <property type="entry name" value="LigB-like"/>
    <property type="match status" value="1"/>
</dbReference>
<dbReference type="GO" id="GO:0008198">
    <property type="term" value="F:ferrous iron binding"/>
    <property type="evidence" value="ECO:0007669"/>
    <property type="project" value="InterPro"/>
</dbReference>
<organism evidence="2 3">
    <name type="scientific">Sphingomonas lycopersici</name>
    <dbReference type="NCBI Taxonomy" id="2951807"/>
    <lineage>
        <taxon>Bacteria</taxon>
        <taxon>Pseudomonadati</taxon>
        <taxon>Pseudomonadota</taxon>
        <taxon>Alphaproteobacteria</taxon>
        <taxon>Sphingomonadales</taxon>
        <taxon>Sphingomonadaceae</taxon>
        <taxon>Sphingomonas</taxon>
    </lineage>
</organism>
<feature type="domain" description="Extradiol ring-cleavage dioxygenase class III enzyme subunit B" evidence="1">
    <location>
        <begin position="81"/>
        <end position="315"/>
    </location>
</feature>
<dbReference type="RefSeq" id="WP_265268975.1">
    <property type="nucleotide sequence ID" value="NZ_JANFAU010000002.1"/>
</dbReference>
<comment type="caution">
    <text evidence="2">The sequence shown here is derived from an EMBL/GenBank/DDBJ whole genome shotgun (WGS) entry which is preliminary data.</text>
</comment>
<evidence type="ECO:0000259" key="1">
    <source>
        <dbReference type="Pfam" id="PF02900"/>
    </source>
</evidence>
<dbReference type="Pfam" id="PF02900">
    <property type="entry name" value="LigB"/>
    <property type="match status" value="1"/>
</dbReference>
<evidence type="ECO:0000313" key="3">
    <source>
        <dbReference type="Proteomes" id="UP001165565"/>
    </source>
</evidence>
<name>A0AA41Z9D5_9SPHN</name>
<protein>
    <recommendedName>
        <fullName evidence="1">Extradiol ring-cleavage dioxygenase class III enzyme subunit B domain-containing protein</fullName>
    </recommendedName>
</protein>
<gene>
    <name evidence="2" type="ORF">NEE01_11170</name>
</gene>
<accession>A0AA41Z9D5</accession>
<dbReference type="InterPro" id="IPR004183">
    <property type="entry name" value="Xdiol_dOase_suB"/>
</dbReference>
<dbReference type="Gene3D" id="3.40.830.10">
    <property type="entry name" value="LigB-like"/>
    <property type="match status" value="1"/>
</dbReference>
<dbReference type="EMBL" id="JANFAV010000006">
    <property type="protein sequence ID" value="MCW6535343.1"/>
    <property type="molecule type" value="Genomic_DNA"/>
</dbReference>
<dbReference type="GO" id="GO:0016702">
    <property type="term" value="F:oxidoreductase activity, acting on single donors with incorporation of molecular oxygen, incorporation of two atoms of oxygen"/>
    <property type="evidence" value="ECO:0007669"/>
    <property type="project" value="UniProtKB-ARBA"/>
</dbReference>